<name>A0ABD0VYC7_UMBPY</name>
<sequence length="98" mass="10838">MGRTLGISWCTRGHCSCSCLWAAGFSGTVATLMALPLAKRWATLALLWTDLPAPSVAKYIYIATGVLRAFCLRKTRPFIYTLVDDSHRHSSITSNILY</sequence>
<proteinExistence type="predicted"/>
<dbReference type="EMBL" id="JAGEUA010000011">
    <property type="protein sequence ID" value="KAL0962416.1"/>
    <property type="molecule type" value="Genomic_DNA"/>
</dbReference>
<accession>A0ABD0VYC7</accession>
<evidence type="ECO:0000313" key="2">
    <source>
        <dbReference type="Proteomes" id="UP001557470"/>
    </source>
</evidence>
<organism evidence="1 2">
    <name type="scientific">Umbra pygmaea</name>
    <name type="common">Eastern mudminnow</name>
    <dbReference type="NCBI Taxonomy" id="75934"/>
    <lineage>
        <taxon>Eukaryota</taxon>
        <taxon>Metazoa</taxon>
        <taxon>Chordata</taxon>
        <taxon>Craniata</taxon>
        <taxon>Vertebrata</taxon>
        <taxon>Euteleostomi</taxon>
        <taxon>Actinopterygii</taxon>
        <taxon>Neopterygii</taxon>
        <taxon>Teleostei</taxon>
        <taxon>Protacanthopterygii</taxon>
        <taxon>Esociformes</taxon>
        <taxon>Umbridae</taxon>
        <taxon>Umbra</taxon>
    </lineage>
</organism>
<comment type="caution">
    <text evidence="1">The sequence shown here is derived from an EMBL/GenBank/DDBJ whole genome shotgun (WGS) entry which is preliminary data.</text>
</comment>
<dbReference type="AlphaFoldDB" id="A0ABD0VYC7"/>
<keyword evidence="2" id="KW-1185">Reference proteome</keyword>
<dbReference type="Proteomes" id="UP001557470">
    <property type="component" value="Unassembled WGS sequence"/>
</dbReference>
<reference evidence="1 2" key="1">
    <citation type="submission" date="2024-06" db="EMBL/GenBank/DDBJ databases">
        <authorList>
            <person name="Pan Q."/>
            <person name="Wen M."/>
            <person name="Jouanno E."/>
            <person name="Zahm M."/>
            <person name="Klopp C."/>
            <person name="Cabau C."/>
            <person name="Louis A."/>
            <person name="Berthelot C."/>
            <person name="Parey E."/>
            <person name="Roest Crollius H."/>
            <person name="Montfort J."/>
            <person name="Robinson-Rechavi M."/>
            <person name="Bouchez O."/>
            <person name="Lampietro C."/>
            <person name="Lopez Roques C."/>
            <person name="Donnadieu C."/>
            <person name="Postlethwait J."/>
            <person name="Bobe J."/>
            <person name="Verreycken H."/>
            <person name="Guiguen Y."/>
        </authorList>
    </citation>
    <scope>NUCLEOTIDE SEQUENCE [LARGE SCALE GENOMIC DNA]</scope>
    <source>
        <strain evidence="1">Up_M1</strain>
        <tissue evidence="1">Testis</tissue>
    </source>
</reference>
<evidence type="ECO:0000313" key="1">
    <source>
        <dbReference type="EMBL" id="KAL0962416.1"/>
    </source>
</evidence>
<gene>
    <name evidence="1" type="ORF">UPYG_G00339750</name>
</gene>
<evidence type="ECO:0008006" key="3">
    <source>
        <dbReference type="Google" id="ProtNLM"/>
    </source>
</evidence>
<protein>
    <recommendedName>
        <fullName evidence="3">Secreted protein</fullName>
    </recommendedName>
</protein>